<comment type="caution">
    <text evidence="2">The sequence shown here is derived from an EMBL/GenBank/DDBJ whole genome shotgun (WGS) entry which is preliminary data.</text>
</comment>
<dbReference type="PROSITE" id="PS51257">
    <property type="entry name" value="PROKAR_LIPOPROTEIN"/>
    <property type="match status" value="1"/>
</dbReference>
<name>A0A8H7K1U2_BIOOC</name>
<feature type="signal peptide" evidence="1">
    <location>
        <begin position="1"/>
        <end position="19"/>
    </location>
</feature>
<protein>
    <recommendedName>
        <fullName evidence="4">Lipoprotein</fullName>
    </recommendedName>
</protein>
<sequence>MVSLKTLIVVTALATGGCAQEVIKTGRLQAKSPDLGTVYLYKPQSDGGDPVWAQLGGESQADQFTLRSDATISTKGLTLNIMRNQIDEKRLGYSGVITSDNGWKIVDGNKLVSEGVFYGYQDEFQACRYAGGEYFVYLLSHKADDMECVPLGALYIV</sequence>
<dbReference type="EMBL" id="JADCTT010000018">
    <property type="protein sequence ID" value="KAF9743026.1"/>
    <property type="molecule type" value="Genomic_DNA"/>
</dbReference>
<evidence type="ECO:0000313" key="2">
    <source>
        <dbReference type="EMBL" id="KAF9743026.1"/>
    </source>
</evidence>
<dbReference type="Proteomes" id="UP000616885">
    <property type="component" value="Unassembled WGS sequence"/>
</dbReference>
<feature type="chain" id="PRO_5034620770" description="Lipoprotein" evidence="1">
    <location>
        <begin position="20"/>
        <end position="157"/>
    </location>
</feature>
<proteinExistence type="predicted"/>
<keyword evidence="1" id="KW-0732">Signal</keyword>
<evidence type="ECO:0008006" key="4">
    <source>
        <dbReference type="Google" id="ProtNLM"/>
    </source>
</evidence>
<evidence type="ECO:0000256" key="1">
    <source>
        <dbReference type="SAM" id="SignalP"/>
    </source>
</evidence>
<organism evidence="2 3">
    <name type="scientific">Bionectria ochroleuca</name>
    <name type="common">Gliocladium roseum</name>
    <dbReference type="NCBI Taxonomy" id="29856"/>
    <lineage>
        <taxon>Eukaryota</taxon>
        <taxon>Fungi</taxon>
        <taxon>Dikarya</taxon>
        <taxon>Ascomycota</taxon>
        <taxon>Pezizomycotina</taxon>
        <taxon>Sordariomycetes</taxon>
        <taxon>Hypocreomycetidae</taxon>
        <taxon>Hypocreales</taxon>
        <taxon>Bionectriaceae</taxon>
        <taxon>Clonostachys</taxon>
    </lineage>
</organism>
<accession>A0A8H7K1U2</accession>
<evidence type="ECO:0000313" key="3">
    <source>
        <dbReference type="Proteomes" id="UP000616885"/>
    </source>
</evidence>
<gene>
    <name evidence="2" type="ORF">IM811_006682</name>
</gene>
<reference evidence="2" key="1">
    <citation type="submission" date="2020-10" db="EMBL/GenBank/DDBJ databases">
        <title>High-Quality Genome Resource of Clonostachys rosea strain S41 by Oxford Nanopore Long-Read Sequencing.</title>
        <authorList>
            <person name="Wang H."/>
        </authorList>
    </citation>
    <scope>NUCLEOTIDE SEQUENCE</scope>
    <source>
        <strain evidence="2">S41</strain>
    </source>
</reference>
<dbReference type="AlphaFoldDB" id="A0A8H7K1U2"/>